<dbReference type="GO" id="GO:0003382">
    <property type="term" value="P:epithelial cell morphogenesis"/>
    <property type="evidence" value="ECO:0000318"/>
    <property type="project" value="GO_Central"/>
</dbReference>
<feature type="chain" id="PRO_5017214473" evidence="3">
    <location>
        <begin position="32"/>
        <end position="659"/>
    </location>
</feature>
<dbReference type="AlphaFoldDB" id="A0A3B3HC52"/>
<feature type="region of interest" description="Disordered" evidence="2">
    <location>
        <begin position="208"/>
        <end position="256"/>
    </location>
</feature>
<evidence type="ECO:0000256" key="3">
    <source>
        <dbReference type="SAM" id="SignalP"/>
    </source>
</evidence>
<dbReference type="InterPro" id="IPR026186">
    <property type="entry name" value="POF1B"/>
</dbReference>
<feature type="compositionally biased region" description="Low complexity" evidence="2">
    <location>
        <begin position="233"/>
        <end position="252"/>
    </location>
</feature>
<dbReference type="InterPro" id="IPR056240">
    <property type="entry name" value="POF1B_HlH"/>
</dbReference>
<dbReference type="GeneTree" id="ENSGT00390000000141"/>
<keyword evidence="6" id="KW-1185">Reference proteome</keyword>
<reference evidence="5 6" key="1">
    <citation type="journal article" date="2007" name="Nature">
        <title>The medaka draft genome and insights into vertebrate genome evolution.</title>
        <authorList>
            <person name="Kasahara M."/>
            <person name="Naruse K."/>
            <person name="Sasaki S."/>
            <person name="Nakatani Y."/>
            <person name="Qu W."/>
            <person name="Ahsan B."/>
            <person name="Yamada T."/>
            <person name="Nagayasu Y."/>
            <person name="Doi K."/>
            <person name="Kasai Y."/>
            <person name="Jindo T."/>
            <person name="Kobayashi D."/>
            <person name="Shimada A."/>
            <person name="Toyoda A."/>
            <person name="Kuroki Y."/>
            <person name="Fujiyama A."/>
            <person name="Sasaki T."/>
            <person name="Shimizu A."/>
            <person name="Asakawa S."/>
            <person name="Shimizu N."/>
            <person name="Hashimoto S."/>
            <person name="Yang J."/>
            <person name="Lee Y."/>
            <person name="Matsushima K."/>
            <person name="Sugano S."/>
            <person name="Sakaizumi M."/>
            <person name="Narita T."/>
            <person name="Ohishi K."/>
            <person name="Haga S."/>
            <person name="Ohta F."/>
            <person name="Nomoto H."/>
            <person name="Nogata K."/>
            <person name="Morishita T."/>
            <person name="Endo T."/>
            <person name="Shin-I T."/>
            <person name="Takeda H."/>
            <person name="Morishita S."/>
            <person name="Kohara Y."/>
        </authorList>
    </citation>
    <scope>NUCLEOTIDE SEQUENCE [LARGE SCALE GENOMIC DNA]</scope>
    <source>
        <strain evidence="5 6">Hd-rR</strain>
    </source>
</reference>
<proteinExistence type="predicted"/>
<dbReference type="CTD" id="79983"/>
<feature type="compositionally biased region" description="Polar residues" evidence="2">
    <location>
        <begin position="208"/>
        <end position="230"/>
    </location>
</feature>
<dbReference type="GO" id="GO:0005912">
    <property type="term" value="C:adherens junction"/>
    <property type="evidence" value="ECO:0000318"/>
    <property type="project" value="GO_Central"/>
</dbReference>
<evidence type="ECO:0000259" key="4">
    <source>
        <dbReference type="Pfam" id="PF24617"/>
    </source>
</evidence>
<dbReference type="GO" id="GO:0051015">
    <property type="term" value="F:actin filament binding"/>
    <property type="evidence" value="ECO:0000318"/>
    <property type="project" value="GO_Central"/>
</dbReference>
<dbReference type="Proteomes" id="UP000001038">
    <property type="component" value="Chromosome 14"/>
</dbReference>
<protein>
    <submittedName>
        <fullName evidence="5">POF1B actin binding protein</fullName>
    </submittedName>
</protein>
<dbReference type="GO" id="GO:0005923">
    <property type="term" value="C:bicellular tight junction"/>
    <property type="evidence" value="ECO:0000318"/>
    <property type="project" value="GO_Central"/>
</dbReference>
<dbReference type="PANTHER" id="PTHR22546">
    <property type="entry name" value="PREMATURE OVARIAN FAILURE, 1B"/>
    <property type="match status" value="1"/>
</dbReference>
<dbReference type="InParanoid" id="A0A3B3HC52"/>
<dbReference type="KEGG" id="ola:101170208"/>
<organism evidence="5 6">
    <name type="scientific">Oryzias latipes</name>
    <name type="common">Japanese rice fish</name>
    <name type="synonym">Japanese killifish</name>
    <dbReference type="NCBI Taxonomy" id="8090"/>
    <lineage>
        <taxon>Eukaryota</taxon>
        <taxon>Metazoa</taxon>
        <taxon>Chordata</taxon>
        <taxon>Craniata</taxon>
        <taxon>Vertebrata</taxon>
        <taxon>Euteleostomi</taxon>
        <taxon>Actinopterygii</taxon>
        <taxon>Neopterygii</taxon>
        <taxon>Teleostei</taxon>
        <taxon>Neoteleostei</taxon>
        <taxon>Acanthomorphata</taxon>
        <taxon>Ovalentaria</taxon>
        <taxon>Atherinomorphae</taxon>
        <taxon>Beloniformes</taxon>
        <taxon>Adrianichthyidae</taxon>
        <taxon>Oryziinae</taxon>
        <taxon>Oryzias</taxon>
    </lineage>
</organism>
<reference evidence="5" key="3">
    <citation type="submission" date="2025-09" db="UniProtKB">
        <authorList>
            <consortium name="Ensembl"/>
        </authorList>
    </citation>
    <scope>IDENTIFICATION</scope>
    <source>
        <strain evidence="5">Hd-rR</strain>
    </source>
</reference>
<dbReference type="Bgee" id="ENSORLG00000023830">
    <property type="expression patterns" value="Expressed in pharyngeal gill and 13 other cell types or tissues"/>
</dbReference>
<dbReference type="FunCoup" id="A0A3B3HC52">
    <property type="interactions" value="150"/>
</dbReference>
<dbReference type="GO" id="GO:0005884">
    <property type="term" value="C:actin filament"/>
    <property type="evidence" value="ECO:0000318"/>
    <property type="project" value="GO_Central"/>
</dbReference>
<dbReference type="GeneID" id="101170208"/>
<gene>
    <name evidence="5" type="primary">pof1b</name>
</gene>
<keyword evidence="3" id="KW-0732">Signal</keyword>
<feature type="domain" description="POF1B helix-loop-helix" evidence="4">
    <location>
        <begin position="317"/>
        <end position="401"/>
    </location>
</feature>
<dbReference type="GO" id="GO:0007015">
    <property type="term" value="P:actin filament organization"/>
    <property type="evidence" value="ECO:0000318"/>
    <property type="project" value="GO_Central"/>
</dbReference>
<dbReference type="GO" id="GO:0070830">
    <property type="term" value="P:bicellular tight junction assembly"/>
    <property type="evidence" value="ECO:0000318"/>
    <property type="project" value="GO_Central"/>
</dbReference>
<dbReference type="PANTHER" id="PTHR22546:SF0">
    <property type="entry name" value="PROTEIN POF1B"/>
    <property type="match status" value="1"/>
</dbReference>
<name>A0A3B3HC52_ORYLA</name>
<sequence>MHIRICIQRSRAPPSLGWFLATLLCADVVTAEEELNSPVRWDQPLSLFPPLRSPERIRGYPSNFFHLRSPRLSSGVRHRSEPRRSTDIMSIQTSEKTTRTFRTLDIGSSNPVPTRTMTLGRGPTKTQTVQAMPYALNGSYESVRYLMPMQQSAPQQSYMIMQQQQPVMQPVMQSVMQPVMQPMMQQSVMQPMMRSVVQPMYVQTLPRVSSTANHSQESEQLVVQKSTVETNSRKSSSVFSQSSSPTKSPAPSFEEEDEVVQEVGEDEYVDDGGEVEIEEVEIVNVVQAPPPLSKRMSRMELSSELREMPEAPKLDTRYFGELLAEVYRKNCDIHSCISDHVSRIRGQKHQLDPSNDYKLERDEVEALIPKGATELTKQQMRYLLQTRLTADRSMRLLLSTFSSLREELMQMSEDLRRLESEKESLERDLNFKADQARQYDCLLEAVRENNRQLQVSLKEAHSTQRSLESQIMSCQSSDSNRQFKMKELEGRLRTMEKENEMLRQKIAGQGSSTLHIKTEELSRQYREQLDAMRQEKDQEIQRLRSQITKIQMEVSSSTSSSSSSERNLQLKISELLTLLEKRQTTITHQEEEIKKLRQEKIDGSKNVTKTIITKRYRNQYPILGLLSDDYQSTSPVKEAKTIVIERTGEMIKQEIITTP</sequence>
<feature type="coiled-coil region" evidence="1">
    <location>
        <begin position="401"/>
        <end position="553"/>
    </location>
</feature>
<accession>A0A3B3HC52</accession>
<dbReference type="RefSeq" id="XP_023818502.1">
    <property type="nucleotide sequence ID" value="XM_023962734.1"/>
</dbReference>
<dbReference type="OrthoDB" id="9830956at2759"/>
<reference evidence="5" key="2">
    <citation type="submission" date="2025-08" db="UniProtKB">
        <authorList>
            <consortium name="Ensembl"/>
        </authorList>
    </citation>
    <scope>IDENTIFICATION</scope>
    <source>
        <strain evidence="5">Hd-rR</strain>
    </source>
</reference>
<dbReference type="Ensembl" id="ENSORLT00000045421.1">
    <property type="protein sequence ID" value="ENSORLP00000029120.1"/>
    <property type="gene ID" value="ENSORLG00000023830.1"/>
</dbReference>
<feature type="signal peptide" evidence="3">
    <location>
        <begin position="1"/>
        <end position="31"/>
    </location>
</feature>
<evidence type="ECO:0000313" key="5">
    <source>
        <dbReference type="Ensembl" id="ENSORLP00000029120.1"/>
    </source>
</evidence>
<evidence type="ECO:0000256" key="2">
    <source>
        <dbReference type="SAM" id="MobiDB-lite"/>
    </source>
</evidence>
<dbReference type="Pfam" id="PF24617">
    <property type="entry name" value="POF1B_HlH"/>
    <property type="match status" value="1"/>
</dbReference>
<keyword evidence="1" id="KW-0175">Coiled coil</keyword>
<evidence type="ECO:0000256" key="1">
    <source>
        <dbReference type="SAM" id="Coils"/>
    </source>
</evidence>
<evidence type="ECO:0000313" key="6">
    <source>
        <dbReference type="Proteomes" id="UP000001038"/>
    </source>
</evidence>